<evidence type="ECO:0000313" key="2">
    <source>
        <dbReference type="Proteomes" id="UP001617351"/>
    </source>
</evidence>
<comment type="caution">
    <text evidence="1">The sequence shown here is derived from an EMBL/GenBank/DDBJ whole genome shotgun (WGS) entry which is preliminary data.</text>
</comment>
<proteinExistence type="predicted"/>
<dbReference type="Proteomes" id="UP001617351">
    <property type="component" value="Unassembled WGS sequence"/>
</dbReference>
<dbReference type="EMBL" id="JBIUYY010000002">
    <property type="protein sequence ID" value="MFJ2820537.1"/>
    <property type="molecule type" value="Genomic_DNA"/>
</dbReference>
<protein>
    <submittedName>
        <fullName evidence="1">Uncharacterized protein</fullName>
    </submittedName>
</protein>
<gene>
    <name evidence="1" type="ORF">ACIO7M_05380</name>
</gene>
<accession>A0ABW8EED1</accession>
<name>A0ABW8EED1_STRT5</name>
<sequence>MEDMAREAFVSEIVEHSLKASGYDAHLPIASAIKDAILRDVLIDDDEWESARKTNVDSLNLSQTRADLEHFLRSGIEFFPVEHITESDLGVVIAALRIKFRPAHACVWPIKNGYRSL</sequence>
<evidence type="ECO:0000313" key="1">
    <source>
        <dbReference type="EMBL" id="MFJ2820537.1"/>
    </source>
</evidence>
<organism evidence="1 2">
    <name type="scientific">Streptomyces toxytricini</name>
    <name type="common">Actinomyces toxytricini</name>
    <dbReference type="NCBI Taxonomy" id="67369"/>
    <lineage>
        <taxon>Bacteria</taxon>
        <taxon>Bacillati</taxon>
        <taxon>Actinomycetota</taxon>
        <taxon>Actinomycetes</taxon>
        <taxon>Kitasatosporales</taxon>
        <taxon>Streptomycetaceae</taxon>
        <taxon>Streptomyces</taxon>
    </lineage>
</organism>
<reference evidence="1 2" key="1">
    <citation type="submission" date="2024-10" db="EMBL/GenBank/DDBJ databases">
        <title>The Natural Products Discovery Center: Release of the First 8490 Sequenced Strains for Exploring Actinobacteria Biosynthetic Diversity.</title>
        <authorList>
            <person name="Kalkreuter E."/>
            <person name="Kautsar S.A."/>
            <person name="Yang D."/>
            <person name="Bader C.D."/>
            <person name="Teijaro C.N."/>
            <person name="Fluegel L."/>
            <person name="Davis C.M."/>
            <person name="Simpson J.R."/>
            <person name="Lauterbach L."/>
            <person name="Steele A.D."/>
            <person name="Gui C."/>
            <person name="Meng S."/>
            <person name="Li G."/>
            <person name="Viehrig K."/>
            <person name="Ye F."/>
            <person name="Su P."/>
            <person name="Kiefer A.F."/>
            <person name="Nichols A."/>
            <person name="Cepeda A.J."/>
            <person name="Yan W."/>
            <person name="Fan B."/>
            <person name="Jiang Y."/>
            <person name="Adhikari A."/>
            <person name="Zheng C.-J."/>
            <person name="Schuster L."/>
            <person name="Cowan T.M."/>
            <person name="Smanski M.J."/>
            <person name="Chevrette M.G."/>
            <person name="De Carvalho L.P.S."/>
            <person name="Shen B."/>
        </authorList>
    </citation>
    <scope>NUCLEOTIDE SEQUENCE [LARGE SCALE GENOMIC DNA]</scope>
    <source>
        <strain evidence="1 2">NPDC087220</strain>
    </source>
</reference>
<keyword evidence="2" id="KW-1185">Reference proteome</keyword>
<dbReference type="RefSeq" id="WP_402377902.1">
    <property type="nucleotide sequence ID" value="NZ_JBIUYY010000002.1"/>
</dbReference>